<dbReference type="SMART" id="SM00530">
    <property type="entry name" value="HTH_XRE"/>
    <property type="match status" value="1"/>
</dbReference>
<dbReference type="SUPFAM" id="SSF47413">
    <property type="entry name" value="lambda repressor-like DNA-binding domains"/>
    <property type="match status" value="1"/>
</dbReference>
<name>A0A2W2DI21_9ACTN</name>
<dbReference type="Gene3D" id="1.10.260.40">
    <property type="entry name" value="lambda repressor-like DNA-binding domains"/>
    <property type="match status" value="1"/>
</dbReference>
<reference evidence="1 2" key="1">
    <citation type="submission" date="2018-01" db="EMBL/GenBank/DDBJ databases">
        <title>Draft genome sequence of Jishengella endophytica.</title>
        <authorList>
            <person name="Sahin N."/>
            <person name="Ay H."/>
            <person name="Saygin H."/>
        </authorList>
    </citation>
    <scope>NUCLEOTIDE SEQUENCE [LARGE SCALE GENOMIC DNA]</scope>
    <source>
        <strain evidence="1 2">DSM 45430</strain>
    </source>
</reference>
<evidence type="ECO:0000313" key="2">
    <source>
        <dbReference type="Proteomes" id="UP000248627"/>
    </source>
</evidence>
<dbReference type="AlphaFoldDB" id="A0A2W2DI21"/>
<dbReference type="Pfam" id="PF13560">
    <property type="entry name" value="HTH_31"/>
    <property type="match status" value="1"/>
</dbReference>
<sequence>MSEAVGSALLRRHIGRRLEALRKHAGLSQEQAAEQLQKGRTTIARWEEGHENVRFRDVDVKALLDIYGAGEHDTKVLLALTAETRNGRRKSWWHDYTETALPAWFGLYVTLEDSAETILQYESELIPGLLQTPTYAEQVARVPPGYLAEDEITRRVQVRVERQSLLTRPRAPRLQVVLNQAVLHRPVGGKEAMAQQMAHLLDVGVKANVSVRIVPFSAGVHSGMAACGPFTILDFPTNEFGDPLEPPLAYAETLTGAMYLNKPDEVNAYRLAWADLEKRALNQAASKRLILEAQKGYTSG</sequence>
<keyword evidence="2" id="KW-1185">Reference proteome</keyword>
<dbReference type="CDD" id="cd00093">
    <property type="entry name" value="HTH_XRE"/>
    <property type="match status" value="1"/>
</dbReference>
<accession>A0A2W2DI21</accession>
<dbReference type="Proteomes" id="UP000248627">
    <property type="component" value="Unassembled WGS sequence"/>
</dbReference>
<organism evidence="1 2">
    <name type="scientific">Micromonospora endophytica</name>
    <dbReference type="NCBI Taxonomy" id="515350"/>
    <lineage>
        <taxon>Bacteria</taxon>
        <taxon>Bacillati</taxon>
        <taxon>Actinomycetota</taxon>
        <taxon>Actinomycetes</taxon>
        <taxon>Micromonosporales</taxon>
        <taxon>Micromonosporaceae</taxon>
        <taxon>Micromonospora</taxon>
    </lineage>
</organism>
<dbReference type="InterPro" id="IPR010982">
    <property type="entry name" value="Lambda_DNA-bd_dom_sf"/>
</dbReference>
<dbReference type="RefSeq" id="WP_111242197.1">
    <property type="nucleotide sequence ID" value="NZ_AP023358.1"/>
</dbReference>
<dbReference type="Pfam" id="PF19054">
    <property type="entry name" value="DUF5753"/>
    <property type="match status" value="1"/>
</dbReference>
<dbReference type="GO" id="GO:0003677">
    <property type="term" value="F:DNA binding"/>
    <property type="evidence" value="ECO:0007669"/>
    <property type="project" value="InterPro"/>
</dbReference>
<protein>
    <submittedName>
        <fullName evidence="1">Transcriptional regulator</fullName>
    </submittedName>
</protein>
<comment type="caution">
    <text evidence="1">The sequence shown here is derived from an EMBL/GenBank/DDBJ whole genome shotgun (WGS) entry which is preliminary data.</text>
</comment>
<proteinExistence type="predicted"/>
<gene>
    <name evidence="1" type="ORF">C1I93_05880</name>
</gene>
<dbReference type="EMBL" id="POTX01000024">
    <property type="protein sequence ID" value="PZF99387.1"/>
    <property type="molecule type" value="Genomic_DNA"/>
</dbReference>
<dbReference type="PROSITE" id="PS50943">
    <property type="entry name" value="HTH_CROC1"/>
    <property type="match status" value="1"/>
</dbReference>
<dbReference type="InterPro" id="IPR001387">
    <property type="entry name" value="Cro/C1-type_HTH"/>
</dbReference>
<evidence type="ECO:0000313" key="1">
    <source>
        <dbReference type="EMBL" id="PZF99387.1"/>
    </source>
</evidence>
<dbReference type="InterPro" id="IPR043917">
    <property type="entry name" value="DUF5753"/>
</dbReference>
<dbReference type="OrthoDB" id="3458445at2"/>